<proteinExistence type="predicted"/>
<name>A0AAP9Y050_BURGL</name>
<protein>
    <submittedName>
        <fullName evidence="2">Uncharacterized protein</fullName>
    </submittedName>
</protein>
<evidence type="ECO:0000313" key="4">
    <source>
        <dbReference type="Proteomes" id="UP000594892"/>
    </source>
</evidence>
<organism evidence="2 4">
    <name type="scientific">Burkholderia glumae</name>
    <name type="common">Pseudomonas glumae</name>
    <dbReference type="NCBI Taxonomy" id="337"/>
    <lineage>
        <taxon>Bacteria</taxon>
        <taxon>Pseudomonadati</taxon>
        <taxon>Pseudomonadota</taxon>
        <taxon>Betaproteobacteria</taxon>
        <taxon>Burkholderiales</taxon>
        <taxon>Burkholderiaceae</taxon>
        <taxon>Burkholderia</taxon>
    </lineage>
</organism>
<feature type="compositionally biased region" description="Low complexity" evidence="1">
    <location>
        <begin position="202"/>
        <end position="217"/>
    </location>
</feature>
<feature type="region of interest" description="Disordered" evidence="1">
    <location>
        <begin position="200"/>
        <end position="223"/>
    </location>
</feature>
<dbReference type="AlphaFoldDB" id="A0AAP9Y050"/>
<accession>A0AAP9Y050</accession>
<dbReference type="GeneID" id="45693494"/>
<evidence type="ECO:0000313" key="5">
    <source>
        <dbReference type="Proteomes" id="UP001056386"/>
    </source>
</evidence>
<dbReference type="EMBL" id="CP065600">
    <property type="protein sequence ID" value="QPQ90827.1"/>
    <property type="molecule type" value="Genomic_DNA"/>
</dbReference>
<sequence length="361" mass="35909">MNLPSGLGVSQPIQPSLGSLGGVSGMASQIESSLQQVQSQLEQVLGALMQGYMSQIQSLMQQARNALPNAGGEAGGAGAPTGGAGLPSTAGSGEGVAGNGAIGAGGIGQIDTSGMTTQSAAGALSAYMQQNGIDPITPNQLYQLAMNPPAGTPPDVSKAAAFMLQNPDVFQAIETHDVASTDGKAGIGDMQWAAQGGLDDLQSAQSAQSTQAAPAMSDGSPMTMQSAAGALSAYFQQQGTKSVDPNAMYQLAMDPPAGTPPDVQNAAKALLASPQAYKAIETADRAGADGLSATSNFSKAAQGEVQMPASTATASASPALEGFHPQMLMSMQGLAMNPFGATGGFGMGGPQMPKAQDDDVA</sequence>
<evidence type="ECO:0000256" key="1">
    <source>
        <dbReference type="SAM" id="MobiDB-lite"/>
    </source>
</evidence>
<gene>
    <name evidence="2" type="ORF">I6H06_03575</name>
    <name evidence="3" type="ORF">NFI99_01190</name>
</gene>
<evidence type="ECO:0000313" key="2">
    <source>
        <dbReference type="EMBL" id="QPQ90827.1"/>
    </source>
</evidence>
<feature type="compositionally biased region" description="Gly residues" evidence="1">
    <location>
        <begin position="72"/>
        <end position="85"/>
    </location>
</feature>
<dbReference type="Proteomes" id="UP000594892">
    <property type="component" value="Chromosome 1"/>
</dbReference>
<dbReference type="EMBL" id="CP099583">
    <property type="protein sequence ID" value="USS43133.1"/>
    <property type="molecule type" value="Genomic_DNA"/>
</dbReference>
<feature type="region of interest" description="Disordered" evidence="1">
    <location>
        <begin position="67"/>
        <end position="91"/>
    </location>
</feature>
<keyword evidence="5" id="KW-1185">Reference proteome</keyword>
<reference evidence="2 4" key="1">
    <citation type="submission" date="2020-12" db="EMBL/GenBank/DDBJ databases">
        <title>FDA dAtabase for Regulatory Grade micrObial Sequences (FDA-ARGOS): Supporting development and validation of Infectious Disease Dx tests.</title>
        <authorList>
            <person name="Minogue T."/>
            <person name="Wolcott M."/>
            <person name="Wasieloski L."/>
            <person name="Aguilar W."/>
            <person name="Moore D."/>
            <person name="Jaissle J."/>
            <person name="Tallon L."/>
            <person name="Sadzewicz L."/>
            <person name="Zhao X."/>
            <person name="Boylan J."/>
            <person name="Ott S."/>
            <person name="Bowen H."/>
            <person name="Vavikolanu K."/>
            <person name="Mehta A."/>
            <person name="Aluvathingal J."/>
            <person name="Nadendla S."/>
            <person name="Yan Y."/>
            <person name="Sichtig H."/>
        </authorList>
    </citation>
    <scope>NUCLEOTIDE SEQUENCE [LARGE SCALE GENOMIC DNA]</scope>
    <source>
        <strain evidence="2 4">FDAARGOS_949</strain>
    </source>
</reference>
<dbReference type="Proteomes" id="UP001056386">
    <property type="component" value="Chromosome 2"/>
</dbReference>
<dbReference type="RefSeq" id="WP_012733118.1">
    <property type="nucleotide sequence ID" value="NZ_CP033642.1"/>
</dbReference>
<evidence type="ECO:0000313" key="3">
    <source>
        <dbReference type="EMBL" id="USS43133.1"/>
    </source>
</evidence>
<reference evidence="3" key="2">
    <citation type="submission" date="2022-06" db="EMBL/GenBank/DDBJ databases">
        <title>Draft genome sequence of Burkholderia glumae strain GR20004 isolated from rice panicle showing bacterial panicle blight.</title>
        <authorList>
            <person name="Choi S.Y."/>
            <person name="Lee Y.H."/>
        </authorList>
    </citation>
    <scope>NUCLEOTIDE SEQUENCE</scope>
    <source>
        <strain evidence="3">GR20004</strain>
    </source>
</reference>